<feature type="non-terminal residue" evidence="1">
    <location>
        <position position="1"/>
    </location>
</feature>
<dbReference type="AlphaFoldDB" id="X1FR50"/>
<feature type="non-terminal residue" evidence="1">
    <location>
        <position position="232"/>
    </location>
</feature>
<sequence length="232" mass="24808">DNTPTARFATWTSMFEGATAKESLLLGSAGNSILDVSTTYYFSVAQSSNYQAVENDTRQICPTAGKIKNLYVELSIDPGAAPDALRFTLRKNGVSQLLTVTIVADDTTGNDTVNEVTVAAGDILTMMVEPVSTPTGMPYFHWGMTFVADTDGESIILGGDEDDLNTGATEYNHLCGFGSNWTANEADRYQLGQLCTLKKLYVLLSAAPGDGKSYTFTLRKPGNGQADGNLTV</sequence>
<gene>
    <name evidence="1" type="ORF">S03H2_09351</name>
</gene>
<evidence type="ECO:0000313" key="1">
    <source>
        <dbReference type="EMBL" id="GAH23248.1"/>
    </source>
</evidence>
<accession>X1FR50</accession>
<proteinExistence type="predicted"/>
<organism evidence="1">
    <name type="scientific">marine sediment metagenome</name>
    <dbReference type="NCBI Taxonomy" id="412755"/>
    <lineage>
        <taxon>unclassified sequences</taxon>
        <taxon>metagenomes</taxon>
        <taxon>ecological metagenomes</taxon>
    </lineage>
</organism>
<protein>
    <submittedName>
        <fullName evidence="1">Uncharacterized protein</fullName>
    </submittedName>
</protein>
<dbReference type="EMBL" id="BARU01004731">
    <property type="protein sequence ID" value="GAH23248.1"/>
    <property type="molecule type" value="Genomic_DNA"/>
</dbReference>
<comment type="caution">
    <text evidence="1">The sequence shown here is derived from an EMBL/GenBank/DDBJ whole genome shotgun (WGS) entry which is preliminary data.</text>
</comment>
<name>X1FR50_9ZZZZ</name>
<reference evidence="1" key="1">
    <citation type="journal article" date="2014" name="Front. Microbiol.">
        <title>High frequency of phylogenetically diverse reductive dehalogenase-homologous genes in deep subseafloor sedimentary metagenomes.</title>
        <authorList>
            <person name="Kawai M."/>
            <person name="Futagami T."/>
            <person name="Toyoda A."/>
            <person name="Takaki Y."/>
            <person name="Nishi S."/>
            <person name="Hori S."/>
            <person name="Arai W."/>
            <person name="Tsubouchi T."/>
            <person name="Morono Y."/>
            <person name="Uchiyama I."/>
            <person name="Ito T."/>
            <person name="Fujiyama A."/>
            <person name="Inagaki F."/>
            <person name="Takami H."/>
        </authorList>
    </citation>
    <scope>NUCLEOTIDE SEQUENCE</scope>
    <source>
        <strain evidence="1">Expedition CK06-06</strain>
    </source>
</reference>